<dbReference type="PATRIC" id="fig|1367477.3.peg.4928"/>
<proteinExistence type="predicted"/>
<evidence type="ECO:0000313" key="1">
    <source>
        <dbReference type="EMBL" id="AGX06763.1"/>
    </source>
</evidence>
<dbReference type="Proteomes" id="UP000017805">
    <property type="component" value="Chromosome"/>
</dbReference>
<keyword evidence="2" id="KW-1185">Reference proteome</keyword>
<dbReference type="KEGG" id="bif:N288_24655"/>
<name>U5LH58_9BACI</name>
<evidence type="ECO:0000313" key="2">
    <source>
        <dbReference type="Proteomes" id="UP000017805"/>
    </source>
</evidence>
<reference evidence="1 2" key="1">
    <citation type="submission" date="2013-07" db="EMBL/GenBank/DDBJ databases">
        <title>Complete genome sequence of Bacillus infantis NRRL B-14911 that has potential to induce cardiac disease by antigenic mimicry.</title>
        <authorList>
            <person name="Massilamany C."/>
            <person name="Smith T.P.L."/>
            <person name="Loy J.D."/>
            <person name="Barletta R."/>
            <person name="Reddy J."/>
        </authorList>
    </citation>
    <scope>NUCLEOTIDE SEQUENCE [LARGE SCALE GENOMIC DNA]</scope>
    <source>
        <strain evidence="1 2">NRRL B-14911</strain>
    </source>
</reference>
<dbReference type="EMBL" id="CP006643">
    <property type="protein sequence ID" value="AGX06763.1"/>
    <property type="molecule type" value="Genomic_DNA"/>
</dbReference>
<sequence length="39" mass="4356">MGADLKGSVPFLFLQSGLDKRRNGRKDNTIDTVKVEGYE</sequence>
<protein>
    <submittedName>
        <fullName evidence="1">Uncharacterized protein</fullName>
    </submittedName>
</protein>
<dbReference type="STRING" id="1367477.N288_24655"/>
<dbReference type="HOGENOM" id="CLU_3304772_0_0_9"/>
<accession>U5LH58</accession>
<organism evidence="1 2">
    <name type="scientific">Bacillus infantis NRRL B-14911</name>
    <dbReference type="NCBI Taxonomy" id="1367477"/>
    <lineage>
        <taxon>Bacteria</taxon>
        <taxon>Bacillati</taxon>
        <taxon>Bacillota</taxon>
        <taxon>Bacilli</taxon>
        <taxon>Bacillales</taxon>
        <taxon>Bacillaceae</taxon>
        <taxon>Bacillus</taxon>
    </lineage>
</organism>
<dbReference type="AlphaFoldDB" id="U5LH58"/>
<gene>
    <name evidence="1" type="ORF">N288_24655</name>
</gene>